<dbReference type="PANTHER" id="PTHR38479">
    <property type="entry name" value="LMO0824 PROTEIN"/>
    <property type="match status" value="1"/>
</dbReference>
<name>A0A1H0N2Y2_9ACTN</name>
<accession>A0A1H0N2Y2</accession>
<dbReference type="Proteomes" id="UP000198741">
    <property type="component" value="Chromosome I"/>
</dbReference>
<dbReference type="InterPro" id="IPR009351">
    <property type="entry name" value="AlkZ-like"/>
</dbReference>
<dbReference type="GO" id="GO:0003677">
    <property type="term" value="F:DNA binding"/>
    <property type="evidence" value="ECO:0007669"/>
    <property type="project" value="UniProtKB-KW"/>
</dbReference>
<dbReference type="PANTHER" id="PTHR38479:SF2">
    <property type="entry name" value="WINGED HELIX DNA-BINDING DOMAIN-CONTAINING PROTEIN"/>
    <property type="match status" value="1"/>
</dbReference>
<gene>
    <name evidence="1" type="ORF">SAMN04515671_2178</name>
</gene>
<keyword evidence="1" id="KW-0238">DNA-binding</keyword>
<dbReference type="RefSeq" id="WP_090475965.1">
    <property type="nucleotide sequence ID" value="NZ_LT629710.1"/>
</dbReference>
<organism evidence="1 2">
    <name type="scientific">Nakamurella panacisegetis</name>
    <dbReference type="NCBI Taxonomy" id="1090615"/>
    <lineage>
        <taxon>Bacteria</taxon>
        <taxon>Bacillati</taxon>
        <taxon>Actinomycetota</taxon>
        <taxon>Actinomycetes</taxon>
        <taxon>Nakamurellales</taxon>
        <taxon>Nakamurellaceae</taxon>
        <taxon>Nakamurella</taxon>
    </lineage>
</organism>
<dbReference type="AlphaFoldDB" id="A0A1H0N2Y2"/>
<protein>
    <submittedName>
        <fullName evidence="1">Winged helix DNA-binding domain-containing protein</fullName>
    </submittedName>
</protein>
<reference evidence="1 2" key="1">
    <citation type="submission" date="2016-10" db="EMBL/GenBank/DDBJ databases">
        <authorList>
            <person name="de Groot N.N."/>
        </authorList>
    </citation>
    <scope>NUCLEOTIDE SEQUENCE [LARGE SCALE GENOMIC DNA]</scope>
    <source>
        <strain evidence="2">P4-7,KCTC 19426,CECT 7604</strain>
    </source>
</reference>
<keyword evidence="2" id="KW-1185">Reference proteome</keyword>
<dbReference type="Pfam" id="PF06224">
    <property type="entry name" value="AlkZ-like"/>
    <property type="match status" value="1"/>
</dbReference>
<dbReference type="STRING" id="1090615.SAMN04515671_2178"/>
<dbReference type="EMBL" id="LT629710">
    <property type="protein sequence ID" value="SDO87013.1"/>
    <property type="molecule type" value="Genomic_DNA"/>
</dbReference>
<sequence>MISMSAAERRRRLQTRHRLTADTRVADIVATADAMIALHATDPATVFLSAWARVGRSSQPEMADAISVHKRLVRMMAMRRTMFVVGDDLAPVLQASSAVEVAATQRKRLLSALAQAGLDGDLDAWLTDVSASTMRALISRGHAQAADLVADEPRLNTVLDISPGKSYGGPQKITSRVLTLLALEGRIVRGATVGGWTSNRTEWWPADAWMPGGLGHLDPAAARVELAARWLRVFGPAPVADLKWWTGWTLGQVRAALTSVPTVEVDLDGTPGVALADDLDPTPEPEPTAALLPALDPTPMGWAERGWFLGDHRSQLFDATGNIGPTILWRGSVVGGWAQRPDGQIRTHLLQDIGSAGQDAVDARAAELRDWLGPLRAVPRFHTPLERELLR</sequence>
<proteinExistence type="predicted"/>
<evidence type="ECO:0000313" key="2">
    <source>
        <dbReference type="Proteomes" id="UP000198741"/>
    </source>
</evidence>
<evidence type="ECO:0000313" key="1">
    <source>
        <dbReference type="EMBL" id="SDO87013.1"/>
    </source>
</evidence>
<dbReference type="OrthoDB" id="9148135at2"/>